<comment type="caution">
    <text evidence="3">The sequence shown here is derived from an EMBL/GenBank/DDBJ whole genome shotgun (WGS) entry which is preliminary data.</text>
</comment>
<dbReference type="AlphaFoldDB" id="A0AAP2HQ57"/>
<evidence type="ECO:0000313" key="4">
    <source>
        <dbReference type="Proteomes" id="UP001196915"/>
    </source>
</evidence>
<sequence length="408" mass="45483">MHDRLFEAALGIAPPWFVAGVRFDEASKVLTIGIDFEPGTRFAAEGASGEHPVHDTLTKTYRHLNFFQHECVLEVRTPRVKLPDGTVHSVKPPFAGKLSGFTLLFEALVLMLAPQMPFAAVARIVGVSPYRVLAISRRYVELALEQACLGNVTALAIDETSRARGHDYITLAADADERRVLAVTEGRDANAVAAIADALLEHGCPPEQIESVSIDMSPAFIKGCTEQLPNARITFDKFHVVGHANAAVDKMRRIEQRSDKSLKGMRWSLLKDRANLRPEAAADLDALIARMTTVRTARAWVYKEQLRQILERKQINVVREMLKHWCTCVMRSKVEPMKEVAAMVRRHLEGIVAWTQTRQTNGFLEALNGLFQAAKRRARGFVSFDTIRTVIFLIAGKLDFAAVNPHAR</sequence>
<accession>A0AAP2HQ57</accession>
<dbReference type="Proteomes" id="UP001196915">
    <property type="component" value="Unassembled WGS sequence"/>
</dbReference>
<protein>
    <submittedName>
        <fullName evidence="3">ISL3 family transposase</fullName>
    </submittedName>
</protein>
<dbReference type="InterPro" id="IPR047951">
    <property type="entry name" value="Transpos_ISL3"/>
</dbReference>
<dbReference type="EMBL" id="JAHPMX010000020">
    <property type="protein sequence ID" value="MBU9359830.1"/>
    <property type="molecule type" value="Genomic_DNA"/>
</dbReference>
<evidence type="ECO:0000313" key="3">
    <source>
        <dbReference type="EMBL" id="MBU9359830.1"/>
    </source>
</evidence>
<dbReference type="Pfam" id="PF13542">
    <property type="entry name" value="HTH_Tnp_ISL3"/>
    <property type="match status" value="1"/>
</dbReference>
<name>A0AAP2HQ57_9BURK</name>
<dbReference type="NCBIfam" id="NF033550">
    <property type="entry name" value="transpos_ISL3"/>
    <property type="match status" value="1"/>
</dbReference>
<evidence type="ECO:0000259" key="2">
    <source>
        <dbReference type="Pfam" id="PF13542"/>
    </source>
</evidence>
<evidence type="ECO:0000259" key="1">
    <source>
        <dbReference type="Pfam" id="PF01610"/>
    </source>
</evidence>
<dbReference type="InterPro" id="IPR032877">
    <property type="entry name" value="Transposase_HTH"/>
</dbReference>
<proteinExistence type="predicted"/>
<feature type="domain" description="Transposase IS204/IS1001/IS1096/IS1165 DDE" evidence="1">
    <location>
        <begin position="155"/>
        <end position="390"/>
    </location>
</feature>
<organism evidence="3 4">
    <name type="scientific">Burkholderia multivorans</name>
    <dbReference type="NCBI Taxonomy" id="87883"/>
    <lineage>
        <taxon>Bacteria</taxon>
        <taxon>Pseudomonadati</taxon>
        <taxon>Pseudomonadota</taxon>
        <taxon>Betaproteobacteria</taxon>
        <taxon>Burkholderiales</taxon>
        <taxon>Burkholderiaceae</taxon>
        <taxon>Burkholderia</taxon>
        <taxon>Burkholderia cepacia complex</taxon>
    </lineage>
</organism>
<dbReference type="PANTHER" id="PTHR33498">
    <property type="entry name" value="TRANSPOSASE FOR INSERTION SEQUENCE ELEMENT IS1557"/>
    <property type="match status" value="1"/>
</dbReference>
<feature type="domain" description="Transposase IS204/IS1001/IS1096/IS1165 helix-turn-helix" evidence="2">
    <location>
        <begin position="91"/>
        <end position="140"/>
    </location>
</feature>
<dbReference type="RefSeq" id="WP_217084866.1">
    <property type="nucleotide sequence ID" value="NZ_JAHPMX010000020.1"/>
</dbReference>
<dbReference type="Pfam" id="PF01610">
    <property type="entry name" value="DDE_Tnp_ISL3"/>
    <property type="match status" value="1"/>
</dbReference>
<dbReference type="PANTHER" id="PTHR33498:SF1">
    <property type="entry name" value="TRANSPOSASE FOR INSERTION SEQUENCE ELEMENT IS1557"/>
    <property type="match status" value="1"/>
</dbReference>
<gene>
    <name evidence="3" type="ORF">KTE52_26180</name>
</gene>
<dbReference type="InterPro" id="IPR002560">
    <property type="entry name" value="Transposase_DDE"/>
</dbReference>
<reference evidence="3" key="1">
    <citation type="submission" date="2021-06" db="EMBL/GenBank/DDBJ databases">
        <title>A collection of bacterial strains from the Burkholderia cepacia Research Laboratory and Repository.</title>
        <authorList>
            <person name="Lipuma J."/>
            <person name="Spilker T."/>
        </authorList>
    </citation>
    <scope>NUCLEOTIDE SEQUENCE</scope>
    <source>
        <strain evidence="3">AU37435</strain>
    </source>
</reference>